<proteinExistence type="predicted"/>
<evidence type="ECO:0000256" key="2">
    <source>
        <dbReference type="SAM" id="Phobius"/>
    </source>
</evidence>
<dbReference type="SUPFAM" id="SSF49879">
    <property type="entry name" value="SMAD/FHA domain"/>
    <property type="match status" value="1"/>
</dbReference>
<keyword evidence="5" id="KW-1185">Reference proteome</keyword>
<keyword evidence="2" id="KW-0812">Transmembrane</keyword>
<dbReference type="InterPro" id="IPR050923">
    <property type="entry name" value="Cell_Proc_Reg/RNA_Proc"/>
</dbReference>
<dbReference type="SMART" id="SM00240">
    <property type="entry name" value="FHA"/>
    <property type="match status" value="1"/>
</dbReference>
<dbReference type="Pfam" id="PF00498">
    <property type="entry name" value="FHA"/>
    <property type="match status" value="1"/>
</dbReference>
<dbReference type="CDD" id="cd00060">
    <property type="entry name" value="FHA"/>
    <property type="match status" value="1"/>
</dbReference>
<dbReference type="InterPro" id="IPR008984">
    <property type="entry name" value="SMAD_FHA_dom_sf"/>
</dbReference>
<dbReference type="RefSeq" id="WP_230276578.1">
    <property type="nucleotide sequence ID" value="NZ_JAJKFW010000062.1"/>
</dbReference>
<feature type="compositionally biased region" description="Polar residues" evidence="1">
    <location>
        <begin position="122"/>
        <end position="161"/>
    </location>
</feature>
<evidence type="ECO:0000313" key="4">
    <source>
        <dbReference type="EMBL" id="MCC9644909.1"/>
    </source>
</evidence>
<reference evidence="4" key="1">
    <citation type="submission" date="2021-11" db="EMBL/GenBank/DDBJ databases">
        <title>Genome sequence.</title>
        <authorList>
            <person name="Sun Q."/>
        </authorList>
    </citation>
    <scope>NUCLEOTIDE SEQUENCE</scope>
    <source>
        <strain evidence="4">JC740</strain>
    </source>
</reference>
<feature type="compositionally biased region" description="Low complexity" evidence="1">
    <location>
        <begin position="258"/>
        <end position="274"/>
    </location>
</feature>
<feature type="transmembrane region" description="Helical" evidence="2">
    <location>
        <begin position="287"/>
        <end position="306"/>
    </location>
</feature>
<sequence length="321" mass="34758">MTDSSAQLILATGSRAGLVAPIHTGYYMIGRDRECQIRPKSRSVSRRHCLLHWEIPDGSPPRFRIFDLDSTSGTRVDGTRIPKRTWVELVDGAELRCGKIAFELTIQDGTRIDAGSIRTDAQKPSSATVSSADTVISDPESQTLPGIESSLSRGIAESTNAKIDAKPARKQRSETPAFSLIQGEAWQEVDIASFLQAEDDVAREARYDNIRAKTAAQDAAASESGIFDADEDFFDDDVADNETNAPSSQRDADRGSTSNSAPSRAAKRASSGGPSVFQRIDWDKVKLLAACVMTVGVIVFGAYQAVQFWSGPEVRIVDGID</sequence>
<accession>A0ABS8NMV1</accession>
<comment type="caution">
    <text evidence="4">The sequence shown here is derived from an EMBL/GenBank/DDBJ whole genome shotgun (WGS) entry which is preliminary data.</text>
</comment>
<organism evidence="4 5">
    <name type="scientific">Rhodopirellula halodulae</name>
    <dbReference type="NCBI Taxonomy" id="2894198"/>
    <lineage>
        <taxon>Bacteria</taxon>
        <taxon>Pseudomonadati</taxon>
        <taxon>Planctomycetota</taxon>
        <taxon>Planctomycetia</taxon>
        <taxon>Pirellulales</taxon>
        <taxon>Pirellulaceae</taxon>
        <taxon>Rhodopirellula</taxon>
    </lineage>
</organism>
<evidence type="ECO:0000259" key="3">
    <source>
        <dbReference type="PROSITE" id="PS50006"/>
    </source>
</evidence>
<dbReference type="EMBL" id="JAJKFW010000062">
    <property type="protein sequence ID" value="MCC9644909.1"/>
    <property type="molecule type" value="Genomic_DNA"/>
</dbReference>
<gene>
    <name evidence="4" type="ORF">LOC71_21745</name>
</gene>
<feature type="region of interest" description="Disordered" evidence="1">
    <location>
        <begin position="236"/>
        <end position="274"/>
    </location>
</feature>
<protein>
    <submittedName>
        <fullName evidence="4">FHA domain-containing protein</fullName>
    </submittedName>
</protein>
<name>A0ABS8NMV1_9BACT</name>
<keyword evidence="2" id="KW-1133">Transmembrane helix</keyword>
<keyword evidence="2" id="KW-0472">Membrane</keyword>
<dbReference type="InterPro" id="IPR000253">
    <property type="entry name" value="FHA_dom"/>
</dbReference>
<evidence type="ECO:0000256" key="1">
    <source>
        <dbReference type="SAM" id="MobiDB-lite"/>
    </source>
</evidence>
<evidence type="ECO:0000313" key="5">
    <source>
        <dbReference type="Proteomes" id="UP001430306"/>
    </source>
</evidence>
<feature type="compositionally biased region" description="Basic and acidic residues" evidence="1">
    <location>
        <begin position="163"/>
        <end position="173"/>
    </location>
</feature>
<dbReference type="Proteomes" id="UP001430306">
    <property type="component" value="Unassembled WGS sequence"/>
</dbReference>
<feature type="domain" description="FHA" evidence="3">
    <location>
        <begin position="27"/>
        <end position="81"/>
    </location>
</feature>
<feature type="region of interest" description="Disordered" evidence="1">
    <location>
        <begin position="116"/>
        <end position="176"/>
    </location>
</feature>
<dbReference type="Gene3D" id="2.60.200.20">
    <property type="match status" value="1"/>
</dbReference>
<dbReference type="PROSITE" id="PS50006">
    <property type="entry name" value="FHA_DOMAIN"/>
    <property type="match status" value="1"/>
</dbReference>
<dbReference type="PANTHER" id="PTHR23308">
    <property type="entry name" value="NUCLEAR INHIBITOR OF PROTEIN PHOSPHATASE-1"/>
    <property type="match status" value="1"/>
</dbReference>